<evidence type="ECO:0000313" key="7">
    <source>
        <dbReference type="Proteomes" id="UP000256431"/>
    </source>
</evidence>
<dbReference type="InterPro" id="IPR036390">
    <property type="entry name" value="WH_DNA-bd_sf"/>
</dbReference>
<keyword evidence="3" id="KW-0238">DNA-binding</keyword>
<dbReference type="Gene3D" id="3.40.190.290">
    <property type="match status" value="1"/>
</dbReference>
<proteinExistence type="inferred from homology"/>
<dbReference type="PROSITE" id="PS50931">
    <property type="entry name" value="HTH_LYSR"/>
    <property type="match status" value="1"/>
</dbReference>
<dbReference type="PANTHER" id="PTHR30537">
    <property type="entry name" value="HTH-TYPE TRANSCRIPTIONAL REGULATOR"/>
    <property type="match status" value="1"/>
</dbReference>
<dbReference type="SUPFAM" id="SSF53850">
    <property type="entry name" value="Periplasmic binding protein-like II"/>
    <property type="match status" value="1"/>
</dbReference>
<protein>
    <submittedName>
        <fullName evidence="6">LysR family transcriptional regulator</fullName>
    </submittedName>
</protein>
<dbReference type="SUPFAM" id="SSF46785">
    <property type="entry name" value="Winged helix' DNA-binding domain"/>
    <property type="match status" value="1"/>
</dbReference>
<reference evidence="6 7" key="1">
    <citation type="submission" date="2018-08" db="EMBL/GenBank/DDBJ databases">
        <title>Genome sequence of Marinobacter flavimaris KCTC 12185.</title>
        <authorList>
            <person name="Chun J."/>
            <person name="Kim B.-Y."/>
            <person name="Choi S.-B."/>
            <person name="Kwak M.-J."/>
        </authorList>
    </citation>
    <scope>NUCLEOTIDE SEQUENCE [LARGE SCALE GENOMIC DNA]</scope>
    <source>
        <strain evidence="6 7">KCTC 12185</strain>
    </source>
</reference>
<dbReference type="RefSeq" id="WP_104272468.1">
    <property type="nucleotide sequence ID" value="NZ_PSSW01000022.1"/>
</dbReference>
<dbReference type="GO" id="GO:0003700">
    <property type="term" value="F:DNA-binding transcription factor activity"/>
    <property type="evidence" value="ECO:0007669"/>
    <property type="project" value="InterPro"/>
</dbReference>
<evidence type="ECO:0000256" key="2">
    <source>
        <dbReference type="ARBA" id="ARBA00023015"/>
    </source>
</evidence>
<dbReference type="CDD" id="cd08471">
    <property type="entry name" value="PBP2_CrgA_like_2"/>
    <property type="match status" value="1"/>
</dbReference>
<dbReference type="InterPro" id="IPR036388">
    <property type="entry name" value="WH-like_DNA-bd_sf"/>
</dbReference>
<dbReference type="Pfam" id="PF03466">
    <property type="entry name" value="LysR_substrate"/>
    <property type="match status" value="1"/>
</dbReference>
<dbReference type="Pfam" id="PF00126">
    <property type="entry name" value="HTH_1"/>
    <property type="match status" value="1"/>
</dbReference>
<name>A0A3D8GXC9_9GAMM</name>
<keyword evidence="2" id="KW-0805">Transcription regulation</keyword>
<evidence type="ECO:0000256" key="1">
    <source>
        <dbReference type="ARBA" id="ARBA00009437"/>
    </source>
</evidence>
<evidence type="ECO:0000256" key="3">
    <source>
        <dbReference type="ARBA" id="ARBA00023125"/>
    </source>
</evidence>
<keyword evidence="4" id="KW-0804">Transcription</keyword>
<evidence type="ECO:0000259" key="5">
    <source>
        <dbReference type="PROSITE" id="PS50931"/>
    </source>
</evidence>
<accession>A0A3D8GXC9</accession>
<dbReference type="PRINTS" id="PR00039">
    <property type="entry name" value="HTHLYSR"/>
</dbReference>
<dbReference type="InterPro" id="IPR005119">
    <property type="entry name" value="LysR_subst-bd"/>
</dbReference>
<sequence length="304" mass="34010">MDKIALMRVFVEAAERESFVGASQRLGMSAPAVTRAIAQLEGSLGVRLFNRTTRRVRLTESGNRYFQDAKRILEEIEEVESALLGVYREPKGILSVTAPVLFGRKYIVPILIEFLDRHPEIQVKAVFYDRVSNILDEGLDVAIRIGNLKNSSQFAVRVGNVQKVVCGSPDYLSKHGLPNHPADLADHQIIQSSAVEPSTTWWFESSEGKTSVRVSPRLQFNQNDSAISAVKSGYGITRLMSYQVGEEFQTGSLVRILQEHEPEPIPINIVYLEGLRASAKIRSFVDLAKVRLQNNLLINHQIKP</sequence>
<evidence type="ECO:0000256" key="4">
    <source>
        <dbReference type="ARBA" id="ARBA00023163"/>
    </source>
</evidence>
<dbReference type="GO" id="GO:0043565">
    <property type="term" value="F:sequence-specific DNA binding"/>
    <property type="evidence" value="ECO:0007669"/>
    <property type="project" value="TreeGrafter"/>
</dbReference>
<evidence type="ECO:0000313" key="6">
    <source>
        <dbReference type="EMBL" id="RDU39042.1"/>
    </source>
</evidence>
<comment type="caution">
    <text evidence="6">The sequence shown here is derived from an EMBL/GenBank/DDBJ whole genome shotgun (WGS) entry which is preliminary data.</text>
</comment>
<dbReference type="AlphaFoldDB" id="A0A3D8GXC9"/>
<dbReference type="GO" id="GO:0006351">
    <property type="term" value="P:DNA-templated transcription"/>
    <property type="evidence" value="ECO:0007669"/>
    <property type="project" value="TreeGrafter"/>
</dbReference>
<dbReference type="Proteomes" id="UP000256431">
    <property type="component" value="Unassembled WGS sequence"/>
</dbReference>
<dbReference type="InterPro" id="IPR000847">
    <property type="entry name" value="LysR_HTH_N"/>
</dbReference>
<dbReference type="InterPro" id="IPR058163">
    <property type="entry name" value="LysR-type_TF_proteobact-type"/>
</dbReference>
<keyword evidence="7" id="KW-1185">Reference proteome</keyword>
<dbReference type="EMBL" id="QRDH01000020">
    <property type="protein sequence ID" value="RDU39042.1"/>
    <property type="molecule type" value="Genomic_DNA"/>
</dbReference>
<dbReference type="PANTHER" id="PTHR30537:SF5">
    <property type="entry name" value="HTH-TYPE TRANSCRIPTIONAL ACTIVATOR TTDR-RELATED"/>
    <property type="match status" value="1"/>
</dbReference>
<gene>
    <name evidence="6" type="ORF">DXI23_20355</name>
</gene>
<dbReference type="FunFam" id="1.10.10.10:FF:000001">
    <property type="entry name" value="LysR family transcriptional regulator"/>
    <property type="match status" value="1"/>
</dbReference>
<feature type="domain" description="HTH lysR-type" evidence="5">
    <location>
        <begin position="1"/>
        <end position="59"/>
    </location>
</feature>
<organism evidence="6 7">
    <name type="scientific">Marinobacter flavimaris</name>
    <dbReference type="NCBI Taxonomy" id="262076"/>
    <lineage>
        <taxon>Bacteria</taxon>
        <taxon>Pseudomonadati</taxon>
        <taxon>Pseudomonadota</taxon>
        <taxon>Gammaproteobacteria</taxon>
        <taxon>Pseudomonadales</taxon>
        <taxon>Marinobacteraceae</taxon>
        <taxon>Marinobacter</taxon>
    </lineage>
</organism>
<comment type="similarity">
    <text evidence="1">Belongs to the LysR transcriptional regulatory family.</text>
</comment>
<dbReference type="Gene3D" id="1.10.10.10">
    <property type="entry name" value="Winged helix-like DNA-binding domain superfamily/Winged helix DNA-binding domain"/>
    <property type="match status" value="1"/>
</dbReference>